<dbReference type="EMBL" id="LCFD01000015">
    <property type="protein sequence ID" value="KKS85800.1"/>
    <property type="molecule type" value="Genomic_DNA"/>
</dbReference>
<accession>A0A0G1CJ09</accession>
<evidence type="ECO:0000313" key="1">
    <source>
        <dbReference type="EMBL" id="KKS85800.1"/>
    </source>
</evidence>
<reference evidence="1 2" key="1">
    <citation type="journal article" date="2015" name="Nature">
        <title>rRNA introns, odd ribosomes, and small enigmatic genomes across a large radiation of phyla.</title>
        <authorList>
            <person name="Brown C.T."/>
            <person name="Hug L.A."/>
            <person name="Thomas B.C."/>
            <person name="Sharon I."/>
            <person name="Castelle C.J."/>
            <person name="Singh A."/>
            <person name="Wilkins M.J."/>
            <person name="Williams K.H."/>
            <person name="Banfield J.F."/>
        </authorList>
    </citation>
    <scope>NUCLEOTIDE SEQUENCE [LARGE SCALE GENOMIC DNA]</scope>
</reference>
<sequence length="174" mass="19668">MLDKDTQSPSAQHLFAAHVEVLASRKRIAFPDIRRLLELNRDAVQEIQPFSQAYFQAVAVVADWNLGNRYPALEVLVAKAAEAVKENPDRARFWVRCADQLLTQNLFAPQQKHLYDAISQQLEPPAQSGNPLSILLMSALAFNEGKFGPHPRSKNEVKVLKEVYQEFRKAVIGF</sequence>
<dbReference type="AlphaFoldDB" id="A0A0G1CJ09"/>
<gene>
    <name evidence="1" type="ORF">UV61_C0015G0014</name>
</gene>
<evidence type="ECO:0000313" key="2">
    <source>
        <dbReference type="Proteomes" id="UP000034050"/>
    </source>
</evidence>
<name>A0A0G1CJ09_9BACT</name>
<protein>
    <submittedName>
        <fullName evidence="1">Uncharacterized protein</fullName>
    </submittedName>
</protein>
<proteinExistence type="predicted"/>
<comment type="caution">
    <text evidence="1">The sequence shown here is derived from an EMBL/GenBank/DDBJ whole genome shotgun (WGS) entry which is preliminary data.</text>
</comment>
<dbReference type="STRING" id="1618446.UV61_C0015G0014"/>
<organism evidence="1 2">
    <name type="scientific">Candidatus Gottesmanbacteria bacterium GW2011_GWB1_43_11</name>
    <dbReference type="NCBI Taxonomy" id="1618446"/>
    <lineage>
        <taxon>Bacteria</taxon>
        <taxon>Candidatus Gottesmaniibacteriota</taxon>
    </lineage>
</organism>
<dbReference type="Proteomes" id="UP000034050">
    <property type="component" value="Unassembled WGS sequence"/>
</dbReference>